<proteinExistence type="predicted"/>
<keyword evidence="1" id="KW-0614">Plasmid</keyword>
<organism evidence="1 2">
    <name type="scientific">Nostoc flagelliforme CCNUN1</name>
    <dbReference type="NCBI Taxonomy" id="2038116"/>
    <lineage>
        <taxon>Bacteria</taxon>
        <taxon>Bacillati</taxon>
        <taxon>Cyanobacteriota</taxon>
        <taxon>Cyanophyceae</taxon>
        <taxon>Nostocales</taxon>
        <taxon>Nostocaceae</taxon>
        <taxon>Nostoc</taxon>
    </lineage>
</organism>
<dbReference type="EMBL" id="CP024793">
    <property type="protein sequence ID" value="AUB44431.1"/>
    <property type="molecule type" value="Genomic_DNA"/>
</dbReference>
<dbReference type="OrthoDB" id="486405at2"/>
<evidence type="ECO:0000313" key="1">
    <source>
        <dbReference type="EMBL" id="AUB44431.1"/>
    </source>
</evidence>
<dbReference type="RefSeq" id="WP_100904155.1">
    <property type="nucleotide sequence ID" value="NZ_CAWNNC010000009.1"/>
</dbReference>
<dbReference type="KEGG" id="nfl:COO91_10654"/>
<evidence type="ECO:0008006" key="3">
    <source>
        <dbReference type="Google" id="ProtNLM"/>
    </source>
</evidence>
<reference evidence="1 2" key="1">
    <citation type="submission" date="2017-11" db="EMBL/GenBank/DDBJ databases">
        <title>Complete genome of a free-living desiccation-tolerant cyanobacterium and its photosynthetic adaptation to extreme terrestrial habitat.</title>
        <authorList>
            <person name="Shang J."/>
        </authorList>
    </citation>
    <scope>NUCLEOTIDE SEQUENCE [LARGE SCALE GENOMIC DNA]</scope>
    <source>
        <strain evidence="1 2">CCNUN1</strain>
        <plasmid evidence="2">pnfsy08</plasmid>
    </source>
</reference>
<name>A0A2K8T9U9_9NOSO</name>
<dbReference type="Proteomes" id="UP000232003">
    <property type="component" value="Plasmid pNFSY08"/>
</dbReference>
<evidence type="ECO:0000313" key="2">
    <source>
        <dbReference type="Proteomes" id="UP000232003"/>
    </source>
</evidence>
<accession>A0A2K8T9U9</accession>
<dbReference type="AlphaFoldDB" id="A0A2K8T9U9"/>
<geneLocation type="plasmid" evidence="2">
    <name>pnfsy08</name>
</geneLocation>
<protein>
    <recommendedName>
        <fullName evidence="3">Bro-N domain-containing protein</fullName>
    </recommendedName>
</protein>
<gene>
    <name evidence="1" type="ORF">COO91_10654</name>
</gene>
<sequence>MGRVWTYWEFDHPLGSTVRVISTPLGLEIFAEDVFQIIAPELNNEKIVPLHIQSRERHVIIGEQITIVKTLNSGAIYNLKGMVKKQMINNFTQWIRSNVLPIFQKDVF</sequence>
<keyword evidence="2" id="KW-1185">Reference proteome</keyword>